<dbReference type="InterPro" id="IPR036812">
    <property type="entry name" value="NAD(P)_OxRdtase_dom_sf"/>
</dbReference>
<gene>
    <name evidence="3" type="ORF">COCSUDRAFT_26837</name>
</gene>
<dbReference type="KEGG" id="csl:COCSUDRAFT_26837"/>
<proteinExistence type="predicted"/>
<feature type="domain" description="NADP-dependent oxidoreductase" evidence="2">
    <location>
        <begin position="39"/>
        <end position="317"/>
    </location>
</feature>
<dbReference type="EMBL" id="AGSI01000001">
    <property type="protein sequence ID" value="EIE27640.1"/>
    <property type="molecule type" value="Genomic_DNA"/>
</dbReference>
<evidence type="ECO:0000313" key="4">
    <source>
        <dbReference type="Proteomes" id="UP000007264"/>
    </source>
</evidence>
<dbReference type="Gene3D" id="3.20.20.100">
    <property type="entry name" value="NADP-dependent oxidoreductase domain"/>
    <property type="match status" value="1"/>
</dbReference>
<dbReference type="GeneID" id="17045655"/>
<sequence length="350" mass="38927">MAEKRVPSRPCGSQGLQLSAQGLGCMGISSFLYLSKDEQPPDDAAGVAVVSRALELGITHLDTSDMYGPHTNEQFVGKAVHGRRDKFTVATKFGISYTDGVWGVHGSPEYVRSAVEGSLKRLRIDQIDLYYQHRVDRTVPIEETWKALKELVEEGKVKYLGISEASADEIRRAHKIHPISACQLEWSLWTRDAEEEIIPLLRELGIGIVAYSPLGRGFLTGAITSADDLHKDDWRLEGQPRFQEGALEANFALVQRVKELAARKGVTPGQLALAWVHAQGPDVFPIPGTKRMKYLEENAAAFFIELSSEDKAHLEEIFAPDKVVGGRYSQEVMDTMTFSTKEQYTPIQIE</sequence>
<dbReference type="PANTHER" id="PTHR43625:SF40">
    <property type="entry name" value="ALDO-KETO REDUCTASE YAKC [NADP(+)]"/>
    <property type="match status" value="1"/>
</dbReference>
<dbReference type="RefSeq" id="XP_005652184.1">
    <property type="nucleotide sequence ID" value="XM_005652127.1"/>
</dbReference>
<dbReference type="AlphaFoldDB" id="I0ZAH1"/>
<dbReference type="PRINTS" id="PR00069">
    <property type="entry name" value="ALDKETRDTASE"/>
</dbReference>
<evidence type="ECO:0000256" key="1">
    <source>
        <dbReference type="ARBA" id="ARBA00023002"/>
    </source>
</evidence>
<keyword evidence="4" id="KW-1185">Reference proteome</keyword>
<organism evidence="3 4">
    <name type="scientific">Coccomyxa subellipsoidea (strain C-169)</name>
    <name type="common">Green microalga</name>
    <dbReference type="NCBI Taxonomy" id="574566"/>
    <lineage>
        <taxon>Eukaryota</taxon>
        <taxon>Viridiplantae</taxon>
        <taxon>Chlorophyta</taxon>
        <taxon>core chlorophytes</taxon>
        <taxon>Trebouxiophyceae</taxon>
        <taxon>Trebouxiophyceae incertae sedis</taxon>
        <taxon>Coccomyxaceae</taxon>
        <taxon>Coccomyxa</taxon>
        <taxon>Coccomyxa subellipsoidea</taxon>
    </lineage>
</organism>
<dbReference type="eggNOG" id="KOG1575">
    <property type="taxonomic scope" value="Eukaryota"/>
</dbReference>
<dbReference type="Proteomes" id="UP000007264">
    <property type="component" value="Unassembled WGS sequence"/>
</dbReference>
<reference evidence="3 4" key="1">
    <citation type="journal article" date="2012" name="Genome Biol.">
        <title>The genome of the polar eukaryotic microalga coccomyxa subellipsoidea reveals traits of cold adaptation.</title>
        <authorList>
            <person name="Blanc G."/>
            <person name="Agarkova I."/>
            <person name="Grimwood J."/>
            <person name="Kuo A."/>
            <person name="Brueggeman A."/>
            <person name="Dunigan D."/>
            <person name="Gurnon J."/>
            <person name="Ladunga I."/>
            <person name="Lindquist E."/>
            <person name="Lucas S."/>
            <person name="Pangilinan J."/>
            <person name="Proschold T."/>
            <person name="Salamov A."/>
            <person name="Schmutz J."/>
            <person name="Weeks D."/>
            <person name="Yamada T."/>
            <person name="Claverie J.M."/>
            <person name="Grigoriev I."/>
            <person name="Van Etten J."/>
            <person name="Lomsadze A."/>
            <person name="Borodovsky M."/>
        </authorList>
    </citation>
    <scope>NUCLEOTIDE SEQUENCE [LARGE SCALE GENOMIC DNA]</scope>
    <source>
        <strain evidence="3 4">C-169</strain>
    </source>
</reference>
<dbReference type="InterPro" id="IPR020471">
    <property type="entry name" value="AKR"/>
</dbReference>
<comment type="caution">
    <text evidence="3">The sequence shown here is derived from an EMBL/GenBank/DDBJ whole genome shotgun (WGS) entry which is preliminary data.</text>
</comment>
<dbReference type="SUPFAM" id="SSF51430">
    <property type="entry name" value="NAD(P)-linked oxidoreductase"/>
    <property type="match status" value="1"/>
</dbReference>
<dbReference type="InterPro" id="IPR050791">
    <property type="entry name" value="Aldo-Keto_reductase"/>
</dbReference>
<accession>I0ZAH1</accession>
<dbReference type="GO" id="GO:0016491">
    <property type="term" value="F:oxidoreductase activity"/>
    <property type="evidence" value="ECO:0007669"/>
    <property type="project" value="UniProtKB-KW"/>
</dbReference>
<dbReference type="PANTHER" id="PTHR43625">
    <property type="entry name" value="AFLATOXIN B1 ALDEHYDE REDUCTASE"/>
    <property type="match status" value="1"/>
</dbReference>
<protein>
    <submittedName>
        <fullName evidence="3">Aldo/keto reductase</fullName>
    </submittedName>
</protein>
<dbReference type="STRING" id="574566.I0ZAH1"/>
<dbReference type="Pfam" id="PF00248">
    <property type="entry name" value="Aldo_ket_red"/>
    <property type="match status" value="1"/>
</dbReference>
<evidence type="ECO:0000313" key="3">
    <source>
        <dbReference type="EMBL" id="EIE27640.1"/>
    </source>
</evidence>
<name>I0ZAH1_COCSC</name>
<keyword evidence="1" id="KW-0560">Oxidoreductase</keyword>
<dbReference type="CDD" id="cd19076">
    <property type="entry name" value="AKR_AKR13A_13D"/>
    <property type="match status" value="1"/>
</dbReference>
<dbReference type="GO" id="GO:0005737">
    <property type="term" value="C:cytoplasm"/>
    <property type="evidence" value="ECO:0007669"/>
    <property type="project" value="TreeGrafter"/>
</dbReference>
<dbReference type="OrthoDB" id="37537at2759"/>
<evidence type="ECO:0000259" key="2">
    <source>
        <dbReference type="Pfam" id="PF00248"/>
    </source>
</evidence>
<dbReference type="InterPro" id="IPR023210">
    <property type="entry name" value="NADP_OxRdtase_dom"/>
</dbReference>